<dbReference type="PANTHER" id="PTHR43790:SF9">
    <property type="entry name" value="GALACTOFURANOSE TRANSPORTER ATP-BINDING PROTEIN YTFR"/>
    <property type="match status" value="1"/>
</dbReference>
<keyword evidence="2" id="KW-0677">Repeat</keyword>
<evidence type="ECO:0000256" key="3">
    <source>
        <dbReference type="ARBA" id="ARBA00022741"/>
    </source>
</evidence>
<dbReference type="InterPro" id="IPR050107">
    <property type="entry name" value="ABC_carbohydrate_import_ATPase"/>
</dbReference>
<dbReference type="Pfam" id="PF00005">
    <property type="entry name" value="ABC_tran"/>
    <property type="match status" value="1"/>
</dbReference>
<dbReference type="GO" id="GO:0005524">
    <property type="term" value="F:ATP binding"/>
    <property type="evidence" value="ECO:0007669"/>
    <property type="project" value="UniProtKB-KW"/>
</dbReference>
<dbReference type="SUPFAM" id="SSF52540">
    <property type="entry name" value="P-loop containing nucleoside triphosphate hydrolases"/>
    <property type="match status" value="1"/>
</dbReference>
<accession>A0AAU7Q914</accession>
<dbReference type="InterPro" id="IPR003439">
    <property type="entry name" value="ABC_transporter-like_ATP-bd"/>
</dbReference>
<dbReference type="AlphaFoldDB" id="A0AAU7Q914"/>
<keyword evidence="1" id="KW-0813">Transport</keyword>
<keyword evidence="4 6" id="KW-0067">ATP-binding</keyword>
<gene>
    <name evidence="6" type="ORF">ABK905_22435</name>
</gene>
<feature type="domain" description="ABC transporter" evidence="5">
    <location>
        <begin position="8"/>
        <end position="93"/>
    </location>
</feature>
<dbReference type="PANTHER" id="PTHR43790">
    <property type="entry name" value="CARBOHYDRATE TRANSPORT ATP-BINDING PROTEIN MG119-RELATED"/>
    <property type="match status" value="1"/>
</dbReference>
<evidence type="ECO:0000256" key="4">
    <source>
        <dbReference type="ARBA" id="ARBA00022840"/>
    </source>
</evidence>
<sequence>MYIAGDRQNEGVFPLWSVAENLTIGVLKQLTRRGLVNLGTEETIAVEWREKLNIKVPAVTDAITSLSGGNQQKVLVARALACQPDVVLLDDPLRGVDVQTKNELYAEVRTRIRSGCSFVWFTTENAELAVCDRIYVFNQGAITDMFAQSEFTEDRLIRASFKEGLVDVRT</sequence>
<evidence type="ECO:0000313" key="6">
    <source>
        <dbReference type="EMBL" id="XBS69192.1"/>
    </source>
</evidence>
<evidence type="ECO:0000256" key="1">
    <source>
        <dbReference type="ARBA" id="ARBA00022448"/>
    </source>
</evidence>
<dbReference type="Gene3D" id="3.40.50.300">
    <property type="entry name" value="P-loop containing nucleotide triphosphate hydrolases"/>
    <property type="match status" value="1"/>
</dbReference>
<organism evidence="6">
    <name type="scientific">Acerihabitans sp. KWT182</name>
    <dbReference type="NCBI Taxonomy" id="3157919"/>
    <lineage>
        <taxon>Bacteria</taxon>
        <taxon>Pseudomonadati</taxon>
        <taxon>Pseudomonadota</taxon>
        <taxon>Gammaproteobacteria</taxon>
        <taxon>Enterobacterales</taxon>
        <taxon>Pectobacteriaceae</taxon>
        <taxon>Acerihabitans</taxon>
    </lineage>
</organism>
<name>A0AAU7Q914_9GAMM</name>
<evidence type="ECO:0000259" key="5">
    <source>
        <dbReference type="Pfam" id="PF00005"/>
    </source>
</evidence>
<keyword evidence="3" id="KW-0547">Nucleotide-binding</keyword>
<dbReference type="InterPro" id="IPR027417">
    <property type="entry name" value="P-loop_NTPase"/>
</dbReference>
<dbReference type="EMBL" id="CP157947">
    <property type="protein sequence ID" value="XBS69192.1"/>
    <property type="molecule type" value="Genomic_DNA"/>
</dbReference>
<proteinExistence type="predicted"/>
<protein>
    <submittedName>
        <fullName evidence="6">ATP-binding cassette domain-containing protein</fullName>
    </submittedName>
</protein>
<reference evidence="6" key="1">
    <citation type="submission" date="2024-06" db="EMBL/GenBank/DDBJ databases">
        <authorList>
            <person name="Coelho C."/>
            <person name="Bento M."/>
            <person name="Garcia E."/>
            <person name="Camelo A."/>
            <person name="Brandao I."/>
            <person name="Espirito Santo C."/>
            <person name="Trovao J."/>
            <person name="Verissimo A."/>
            <person name="Costa J."/>
            <person name="Tiago I."/>
        </authorList>
    </citation>
    <scope>NUCLEOTIDE SEQUENCE</scope>
    <source>
        <strain evidence="6">KWT182</strain>
    </source>
</reference>
<evidence type="ECO:0000256" key="2">
    <source>
        <dbReference type="ARBA" id="ARBA00022737"/>
    </source>
</evidence>
<dbReference type="GO" id="GO:0016887">
    <property type="term" value="F:ATP hydrolysis activity"/>
    <property type="evidence" value="ECO:0007669"/>
    <property type="project" value="InterPro"/>
</dbReference>